<gene>
    <name evidence="2" type="ORF">PHLCEN_2v12209</name>
</gene>
<reference evidence="2 3" key="1">
    <citation type="submission" date="2018-02" db="EMBL/GenBank/DDBJ databases">
        <title>Genome sequence of the basidiomycete white-rot fungus Phlebia centrifuga.</title>
        <authorList>
            <person name="Granchi Z."/>
            <person name="Peng M."/>
            <person name="de Vries R.P."/>
            <person name="Hilden K."/>
            <person name="Makela M.R."/>
            <person name="Grigoriev I."/>
            <person name="Riley R."/>
        </authorList>
    </citation>
    <scope>NUCLEOTIDE SEQUENCE [LARGE SCALE GENOMIC DNA]</scope>
    <source>
        <strain evidence="2 3">FBCC195</strain>
    </source>
</reference>
<dbReference type="AlphaFoldDB" id="A0A2R6NI12"/>
<accession>A0A2R6NI12</accession>
<feature type="transmembrane region" description="Helical" evidence="1">
    <location>
        <begin position="31"/>
        <end position="52"/>
    </location>
</feature>
<organism evidence="2 3">
    <name type="scientific">Hermanssonia centrifuga</name>
    <dbReference type="NCBI Taxonomy" id="98765"/>
    <lineage>
        <taxon>Eukaryota</taxon>
        <taxon>Fungi</taxon>
        <taxon>Dikarya</taxon>
        <taxon>Basidiomycota</taxon>
        <taxon>Agaricomycotina</taxon>
        <taxon>Agaricomycetes</taxon>
        <taxon>Polyporales</taxon>
        <taxon>Meruliaceae</taxon>
        <taxon>Hermanssonia</taxon>
    </lineage>
</organism>
<proteinExistence type="predicted"/>
<dbReference type="Proteomes" id="UP000186601">
    <property type="component" value="Unassembled WGS sequence"/>
</dbReference>
<keyword evidence="3" id="KW-1185">Reference proteome</keyword>
<keyword evidence="1" id="KW-0472">Membrane</keyword>
<keyword evidence="1" id="KW-1133">Transmembrane helix</keyword>
<dbReference type="EMBL" id="MLYV02001230">
    <property type="protein sequence ID" value="PSR71999.1"/>
    <property type="molecule type" value="Genomic_DNA"/>
</dbReference>
<keyword evidence="1" id="KW-0812">Transmembrane</keyword>
<comment type="caution">
    <text evidence="2">The sequence shown here is derived from an EMBL/GenBank/DDBJ whole genome shotgun (WGS) entry which is preliminary data.</text>
</comment>
<evidence type="ECO:0000313" key="3">
    <source>
        <dbReference type="Proteomes" id="UP000186601"/>
    </source>
</evidence>
<sequence>MSETTTINVVNIPNVQTQGTGEVGSKPAKGWRFWLVILAMAVSAFTSALDLVSDPCLASLTKWLTV</sequence>
<name>A0A2R6NI12_9APHY</name>
<evidence type="ECO:0000256" key="1">
    <source>
        <dbReference type="SAM" id="Phobius"/>
    </source>
</evidence>
<evidence type="ECO:0000313" key="2">
    <source>
        <dbReference type="EMBL" id="PSR71999.1"/>
    </source>
</evidence>
<protein>
    <submittedName>
        <fullName evidence="2">Uncharacterized protein</fullName>
    </submittedName>
</protein>